<gene>
    <name evidence="4" type="ORF">CALVIDRAFT_546675</name>
</gene>
<dbReference type="Pfam" id="PF00264">
    <property type="entry name" value="Tyrosinase"/>
    <property type="match status" value="1"/>
</dbReference>
<reference evidence="4 5" key="1">
    <citation type="journal article" date="2016" name="Mol. Biol. Evol.">
        <title>Comparative Genomics of Early-Diverging Mushroom-Forming Fungi Provides Insights into the Origins of Lignocellulose Decay Capabilities.</title>
        <authorList>
            <person name="Nagy L.G."/>
            <person name="Riley R."/>
            <person name="Tritt A."/>
            <person name="Adam C."/>
            <person name="Daum C."/>
            <person name="Floudas D."/>
            <person name="Sun H."/>
            <person name="Yadav J.S."/>
            <person name="Pangilinan J."/>
            <person name="Larsson K.H."/>
            <person name="Matsuura K."/>
            <person name="Barry K."/>
            <person name="Labutti K."/>
            <person name="Kuo R."/>
            <person name="Ohm R.A."/>
            <person name="Bhattacharya S.S."/>
            <person name="Shirouzu T."/>
            <person name="Yoshinaga Y."/>
            <person name="Martin F.M."/>
            <person name="Grigoriev I.V."/>
            <person name="Hibbett D.S."/>
        </authorList>
    </citation>
    <scope>NUCLEOTIDE SEQUENCE [LARGE SCALE GENOMIC DNA]</scope>
    <source>
        <strain evidence="4 5">TUFC12733</strain>
    </source>
</reference>
<protein>
    <submittedName>
        <fullName evidence="4">Tyrosinase</fullName>
    </submittedName>
</protein>
<name>A0A167J7M6_CALVF</name>
<dbReference type="InterPro" id="IPR002227">
    <property type="entry name" value="Tyrosinase_Cu-bd"/>
</dbReference>
<sequence>MGRPLLLLCVLAVLTGAHLALAIPDEWKTMAPGKCEKMVLRREWRTLTSSEKAEWIKAVKCLANIRHPRLSLTHDQTVLNGEHSLYDDFSYAHAALDSTAHFTAYFLPWHRWFLYLFDTKLRTTCGYNGPTPYWDWSRDHADLFSSPIFDPDPEHGLGGTGDCDSFPQADCVVDTGAFAPTAPYGEFKLAWPIQHYLRRNLTLLTGWFPHERPQNSTIGPEFIKNATEHTTGDFFKFQWAMTQMHNHIHNLVEGDLAGDCPRDLPAEECTGMALSYTPNDPLFWLHHAQLDRLWSDWQVAPVENFDAFSGIPLNPANTSDPHYDVNVTASHMMEFDRLSVPVPVSMMFDHEAYPLCYHYAKEQ</sequence>
<dbReference type="InterPro" id="IPR008922">
    <property type="entry name" value="Di-copper_centre_dom_sf"/>
</dbReference>
<evidence type="ECO:0000256" key="1">
    <source>
        <dbReference type="ARBA" id="ARBA00022723"/>
    </source>
</evidence>
<evidence type="ECO:0000313" key="5">
    <source>
        <dbReference type="Proteomes" id="UP000076738"/>
    </source>
</evidence>
<dbReference type="Gene3D" id="1.10.1280.10">
    <property type="entry name" value="Di-copper center containing domain from catechol oxidase"/>
    <property type="match status" value="1"/>
</dbReference>
<organism evidence="4 5">
    <name type="scientific">Calocera viscosa (strain TUFC12733)</name>
    <dbReference type="NCBI Taxonomy" id="1330018"/>
    <lineage>
        <taxon>Eukaryota</taxon>
        <taxon>Fungi</taxon>
        <taxon>Dikarya</taxon>
        <taxon>Basidiomycota</taxon>
        <taxon>Agaricomycotina</taxon>
        <taxon>Dacrymycetes</taxon>
        <taxon>Dacrymycetales</taxon>
        <taxon>Dacrymycetaceae</taxon>
        <taxon>Calocera</taxon>
    </lineage>
</organism>
<dbReference type="InterPro" id="IPR050316">
    <property type="entry name" value="Tyrosinase/Hemocyanin"/>
</dbReference>
<dbReference type="EMBL" id="KV417302">
    <property type="protein sequence ID" value="KZO93320.1"/>
    <property type="molecule type" value="Genomic_DNA"/>
</dbReference>
<dbReference type="PRINTS" id="PR00092">
    <property type="entry name" value="TYROSINASE"/>
</dbReference>
<feature type="signal peptide" evidence="2">
    <location>
        <begin position="1"/>
        <end position="22"/>
    </location>
</feature>
<dbReference type="PANTHER" id="PTHR11474:SF127">
    <property type="entry name" value="TYROSINASE COPPER-BINDING DOMAIN-CONTAINING PROTEIN"/>
    <property type="match status" value="1"/>
</dbReference>
<keyword evidence="5" id="KW-1185">Reference proteome</keyword>
<feature type="domain" description="Tyrosinase copper-binding" evidence="3">
    <location>
        <begin position="280"/>
        <end position="291"/>
    </location>
</feature>
<dbReference type="SUPFAM" id="SSF48056">
    <property type="entry name" value="Di-copper centre-containing domain"/>
    <property type="match status" value="1"/>
</dbReference>
<evidence type="ECO:0000313" key="4">
    <source>
        <dbReference type="EMBL" id="KZO93320.1"/>
    </source>
</evidence>
<dbReference type="STRING" id="1330018.A0A167J7M6"/>
<evidence type="ECO:0000256" key="2">
    <source>
        <dbReference type="SAM" id="SignalP"/>
    </source>
</evidence>
<feature type="chain" id="PRO_5007888695" evidence="2">
    <location>
        <begin position="23"/>
        <end position="363"/>
    </location>
</feature>
<dbReference type="GO" id="GO:0046872">
    <property type="term" value="F:metal ion binding"/>
    <property type="evidence" value="ECO:0007669"/>
    <property type="project" value="UniProtKB-KW"/>
</dbReference>
<evidence type="ECO:0000259" key="3">
    <source>
        <dbReference type="PROSITE" id="PS00498"/>
    </source>
</evidence>
<proteinExistence type="predicted"/>
<dbReference type="OrthoDB" id="6132182at2759"/>
<dbReference type="GO" id="GO:0016491">
    <property type="term" value="F:oxidoreductase activity"/>
    <property type="evidence" value="ECO:0007669"/>
    <property type="project" value="InterPro"/>
</dbReference>
<keyword evidence="1" id="KW-0479">Metal-binding</keyword>
<keyword evidence="2" id="KW-0732">Signal</keyword>
<dbReference type="Proteomes" id="UP000076738">
    <property type="component" value="Unassembled WGS sequence"/>
</dbReference>
<dbReference type="PANTHER" id="PTHR11474">
    <property type="entry name" value="TYROSINASE FAMILY MEMBER"/>
    <property type="match status" value="1"/>
</dbReference>
<accession>A0A167J7M6</accession>
<dbReference type="AlphaFoldDB" id="A0A167J7M6"/>
<dbReference type="PROSITE" id="PS00498">
    <property type="entry name" value="TYROSINASE_2"/>
    <property type="match status" value="1"/>
</dbReference>